<keyword evidence="1" id="KW-0812">Transmembrane</keyword>
<comment type="caution">
    <text evidence="2">The sequence shown here is derived from an EMBL/GenBank/DDBJ whole genome shotgun (WGS) entry which is preliminary data.</text>
</comment>
<evidence type="ECO:0000256" key="1">
    <source>
        <dbReference type="SAM" id="Phobius"/>
    </source>
</evidence>
<name>A0A0F5K124_9BURK</name>
<gene>
    <name evidence="2" type="ORF">WM40_11215</name>
</gene>
<dbReference type="STRING" id="28092.WM40_11215"/>
<sequence>MTRRHPRNRGVRLTALKTSGAVEYRDGRVMQHGESLKKRVATREMSGRAIDMAGLLLLSVGIGCLRFAYPAYRRQWLSAQWTMATSKRHLTHIFA</sequence>
<accession>A0A0F5K124</accession>
<organism evidence="2 3">
    <name type="scientific">Robbsia andropogonis</name>
    <dbReference type="NCBI Taxonomy" id="28092"/>
    <lineage>
        <taxon>Bacteria</taxon>
        <taxon>Pseudomonadati</taxon>
        <taxon>Pseudomonadota</taxon>
        <taxon>Betaproteobacteria</taxon>
        <taxon>Burkholderiales</taxon>
        <taxon>Burkholderiaceae</taxon>
        <taxon>Robbsia</taxon>
    </lineage>
</organism>
<dbReference type="AlphaFoldDB" id="A0A0F5K124"/>
<evidence type="ECO:0000313" key="2">
    <source>
        <dbReference type="EMBL" id="KKB63559.1"/>
    </source>
</evidence>
<protein>
    <submittedName>
        <fullName evidence="2">Uncharacterized protein</fullName>
    </submittedName>
</protein>
<proteinExistence type="predicted"/>
<evidence type="ECO:0000313" key="3">
    <source>
        <dbReference type="Proteomes" id="UP000033618"/>
    </source>
</evidence>
<keyword evidence="1" id="KW-1133">Transmembrane helix</keyword>
<reference evidence="2 3" key="1">
    <citation type="submission" date="2015-03" db="EMBL/GenBank/DDBJ databases">
        <title>Draft Genome Sequence of Burkholderia andropogonis type strain ICMP2807, isolated from Sorghum bicolor.</title>
        <authorList>
            <person name="Lopes-Santos L."/>
            <person name="Castro D.B."/>
            <person name="Ottoboni L.M."/>
            <person name="Park D."/>
            <person name="Weirc B.S."/>
            <person name="Destefano S.A."/>
        </authorList>
    </citation>
    <scope>NUCLEOTIDE SEQUENCE [LARGE SCALE GENOMIC DNA]</scope>
    <source>
        <strain evidence="2 3">ICMP2807</strain>
    </source>
</reference>
<dbReference type="RefSeq" id="WP_046152882.1">
    <property type="nucleotide sequence ID" value="NZ_LAQU01000009.1"/>
</dbReference>
<dbReference type="EMBL" id="LAQU01000009">
    <property type="protein sequence ID" value="KKB63559.1"/>
    <property type="molecule type" value="Genomic_DNA"/>
</dbReference>
<keyword evidence="1" id="KW-0472">Membrane</keyword>
<feature type="transmembrane region" description="Helical" evidence="1">
    <location>
        <begin position="49"/>
        <end position="69"/>
    </location>
</feature>
<dbReference type="Proteomes" id="UP000033618">
    <property type="component" value="Unassembled WGS sequence"/>
</dbReference>
<keyword evidence="3" id="KW-1185">Reference proteome</keyword>